<protein>
    <submittedName>
        <fullName evidence="2">Cell wall assembly protein</fullName>
    </submittedName>
</protein>
<feature type="domain" description="Knr4/Smi1-like" evidence="1">
    <location>
        <begin position="28"/>
        <end position="158"/>
    </location>
</feature>
<accession>A0A512M613</accession>
<dbReference type="EMBL" id="BKAG01000008">
    <property type="protein sequence ID" value="GEP42175.1"/>
    <property type="molecule type" value="Genomic_DNA"/>
</dbReference>
<evidence type="ECO:0000259" key="1">
    <source>
        <dbReference type="SMART" id="SM00860"/>
    </source>
</evidence>
<gene>
    <name evidence="2" type="ORF">BGE01nite_14660</name>
</gene>
<organism evidence="2 3">
    <name type="scientific">Brevifollis gellanilyticus</name>
    <dbReference type="NCBI Taxonomy" id="748831"/>
    <lineage>
        <taxon>Bacteria</taxon>
        <taxon>Pseudomonadati</taxon>
        <taxon>Verrucomicrobiota</taxon>
        <taxon>Verrucomicrobiia</taxon>
        <taxon>Verrucomicrobiales</taxon>
        <taxon>Verrucomicrobiaceae</taxon>
    </lineage>
</organism>
<dbReference type="Proteomes" id="UP000321577">
    <property type="component" value="Unassembled WGS sequence"/>
</dbReference>
<evidence type="ECO:0000313" key="3">
    <source>
        <dbReference type="Proteomes" id="UP000321577"/>
    </source>
</evidence>
<dbReference type="OrthoDB" id="275951at2"/>
<dbReference type="AlphaFoldDB" id="A0A512M613"/>
<keyword evidence="3" id="KW-1185">Reference proteome</keyword>
<dbReference type="RefSeq" id="WP_146849778.1">
    <property type="nucleotide sequence ID" value="NZ_BKAG01000008.1"/>
</dbReference>
<reference evidence="2 3" key="1">
    <citation type="submission" date="2019-07" db="EMBL/GenBank/DDBJ databases">
        <title>Whole genome shotgun sequence of Brevifollis gellanilyticus NBRC 108608.</title>
        <authorList>
            <person name="Hosoyama A."/>
            <person name="Uohara A."/>
            <person name="Ohji S."/>
            <person name="Ichikawa N."/>
        </authorList>
    </citation>
    <scope>NUCLEOTIDE SEQUENCE [LARGE SCALE GENOMIC DNA]</scope>
    <source>
        <strain evidence="2 3">NBRC 108608</strain>
    </source>
</reference>
<dbReference type="Pfam" id="PF09346">
    <property type="entry name" value="SMI1_KNR4"/>
    <property type="match status" value="1"/>
</dbReference>
<dbReference type="Gene3D" id="3.40.1580.10">
    <property type="entry name" value="SMI1/KNR4-like"/>
    <property type="match status" value="1"/>
</dbReference>
<evidence type="ECO:0000313" key="2">
    <source>
        <dbReference type="EMBL" id="GEP42175.1"/>
    </source>
</evidence>
<sequence>MPDWKKIIIEQHERNHKNDSVKLIQGAPCTQEDIARLEATIGLKMPSEFKELYLEVNGFGCHSGQDNWLLVPVEHVPQVIQLARNWFSETHSELAARFFPFIDWGCGDYTGYLVSESGMLEKGLYTFGHEEYEFDASQESDVFLYPSGFVSIGDFIRL</sequence>
<dbReference type="SUPFAM" id="SSF160631">
    <property type="entry name" value="SMI1/KNR4-like"/>
    <property type="match status" value="1"/>
</dbReference>
<comment type="caution">
    <text evidence="2">The sequence shown here is derived from an EMBL/GenBank/DDBJ whole genome shotgun (WGS) entry which is preliminary data.</text>
</comment>
<dbReference type="SMART" id="SM00860">
    <property type="entry name" value="SMI1_KNR4"/>
    <property type="match status" value="1"/>
</dbReference>
<dbReference type="InterPro" id="IPR037883">
    <property type="entry name" value="Knr4/Smi1-like_sf"/>
</dbReference>
<dbReference type="InterPro" id="IPR018958">
    <property type="entry name" value="Knr4/Smi1-like_dom"/>
</dbReference>
<proteinExistence type="predicted"/>
<name>A0A512M613_9BACT</name>